<dbReference type="AlphaFoldDB" id="A0A6J4K9H5"/>
<dbReference type="Pfam" id="PF00005">
    <property type="entry name" value="ABC_tran"/>
    <property type="match status" value="1"/>
</dbReference>
<dbReference type="PANTHER" id="PTHR43335:SF4">
    <property type="entry name" value="ABC TRANSPORTER, ATP-BINDING PROTEIN"/>
    <property type="match status" value="1"/>
</dbReference>
<evidence type="ECO:0000256" key="2">
    <source>
        <dbReference type="ARBA" id="ARBA00022448"/>
    </source>
</evidence>
<dbReference type="PANTHER" id="PTHR43335">
    <property type="entry name" value="ABC TRANSPORTER, ATP-BINDING PROTEIN"/>
    <property type="match status" value="1"/>
</dbReference>
<dbReference type="GO" id="GO:0005524">
    <property type="term" value="F:ATP binding"/>
    <property type="evidence" value="ECO:0007669"/>
    <property type="project" value="UniProtKB-KW"/>
</dbReference>
<evidence type="ECO:0000313" key="4">
    <source>
        <dbReference type="EMBL" id="CAA9298951.1"/>
    </source>
</evidence>
<dbReference type="SUPFAM" id="SSF52540">
    <property type="entry name" value="P-loop containing nucleoside triphosphate hydrolases"/>
    <property type="match status" value="1"/>
</dbReference>
<organism evidence="4">
    <name type="scientific">uncultured Chloroflexota bacterium</name>
    <dbReference type="NCBI Taxonomy" id="166587"/>
    <lineage>
        <taxon>Bacteria</taxon>
        <taxon>Bacillati</taxon>
        <taxon>Chloroflexota</taxon>
        <taxon>environmental samples</taxon>
    </lineage>
</organism>
<gene>
    <name evidence="4" type="ORF">AVDCRST_MAG77-5447</name>
</gene>
<feature type="domain" description="ABC transporter" evidence="3">
    <location>
        <begin position="24"/>
        <end position="128"/>
    </location>
</feature>
<keyword evidence="2" id="KW-0813">Transport</keyword>
<evidence type="ECO:0000256" key="1">
    <source>
        <dbReference type="ARBA" id="ARBA00005417"/>
    </source>
</evidence>
<comment type="similarity">
    <text evidence="1">Belongs to the ABC transporter superfamily.</text>
</comment>
<keyword evidence="4" id="KW-0547">Nucleotide-binding</keyword>
<dbReference type="EMBL" id="CADCTC010000285">
    <property type="protein sequence ID" value="CAA9298951.1"/>
    <property type="molecule type" value="Genomic_DNA"/>
</dbReference>
<dbReference type="GO" id="GO:0016887">
    <property type="term" value="F:ATP hydrolysis activity"/>
    <property type="evidence" value="ECO:0007669"/>
    <property type="project" value="InterPro"/>
</dbReference>
<accession>A0A6J4K9H5</accession>
<evidence type="ECO:0000259" key="3">
    <source>
        <dbReference type="Pfam" id="PF00005"/>
    </source>
</evidence>
<name>A0A6J4K9H5_9CHLR</name>
<proteinExistence type="inferred from homology"/>
<sequence>MATTELAVETVGLRKEYGQRVAVANLSIQVPPGEVFGFLGPNGAGKSTTVKMLVGLARPSGGHGTLFGRPLGDTAARRWLGFLPEQFRFHEWLRAEEFLELHASLYGVPKRERPRRIAEALTLVGLGARARFAAHLLQRHAAAHWDRAGADRRPQAGHP</sequence>
<protein>
    <submittedName>
        <fullName evidence="4">ABC transporter, ATP-binding protein</fullName>
    </submittedName>
</protein>
<dbReference type="InterPro" id="IPR027417">
    <property type="entry name" value="P-loop_NTPase"/>
</dbReference>
<dbReference type="InterPro" id="IPR003439">
    <property type="entry name" value="ABC_transporter-like_ATP-bd"/>
</dbReference>
<dbReference type="Gene3D" id="3.40.50.300">
    <property type="entry name" value="P-loop containing nucleotide triphosphate hydrolases"/>
    <property type="match status" value="1"/>
</dbReference>
<keyword evidence="4" id="KW-0067">ATP-binding</keyword>
<reference evidence="4" key="1">
    <citation type="submission" date="2020-02" db="EMBL/GenBank/DDBJ databases">
        <authorList>
            <person name="Meier V. D."/>
        </authorList>
    </citation>
    <scope>NUCLEOTIDE SEQUENCE</scope>
    <source>
        <strain evidence="4">AVDCRST_MAG77</strain>
    </source>
</reference>